<gene>
    <name evidence="2" type="ORF">NLJ89_g12380</name>
</gene>
<evidence type="ECO:0000313" key="3">
    <source>
        <dbReference type="Proteomes" id="UP001148786"/>
    </source>
</evidence>
<protein>
    <submittedName>
        <fullName evidence="2">Uncharacterized protein</fullName>
    </submittedName>
</protein>
<evidence type="ECO:0000256" key="1">
    <source>
        <dbReference type="SAM" id="MobiDB-lite"/>
    </source>
</evidence>
<organism evidence="2 3">
    <name type="scientific">Agrocybe chaxingu</name>
    <dbReference type="NCBI Taxonomy" id="84603"/>
    <lineage>
        <taxon>Eukaryota</taxon>
        <taxon>Fungi</taxon>
        <taxon>Dikarya</taxon>
        <taxon>Basidiomycota</taxon>
        <taxon>Agaricomycotina</taxon>
        <taxon>Agaricomycetes</taxon>
        <taxon>Agaricomycetidae</taxon>
        <taxon>Agaricales</taxon>
        <taxon>Agaricineae</taxon>
        <taxon>Strophariaceae</taxon>
        <taxon>Agrocybe</taxon>
    </lineage>
</organism>
<comment type="caution">
    <text evidence="2">The sequence shown here is derived from an EMBL/GenBank/DDBJ whole genome shotgun (WGS) entry which is preliminary data.</text>
</comment>
<dbReference type="OrthoDB" id="10256089at2759"/>
<sequence>MNQPLKLLASMNEQEPYHYHLLTMPVSAKNRPPPSLLAASTNYLALRGQLASELPAYLALMHRGLAVLVRRLAEVQTRWWRDVRDRWAELWEMLRVEGELNVGWEETSAVWCARWADVDEVVRGLGIVGLEPHVLIQQVIAAQALRRAGAQKQAIAQAQAHLQQGQPQAQAQQYNMEEYFAYPEFFVPASSHMQTPATQYSPPRERERERTRRRQR</sequence>
<keyword evidence="3" id="KW-1185">Reference proteome</keyword>
<feature type="compositionally biased region" description="Polar residues" evidence="1">
    <location>
        <begin position="192"/>
        <end position="201"/>
    </location>
</feature>
<reference evidence="2" key="1">
    <citation type="submission" date="2022-07" db="EMBL/GenBank/DDBJ databases">
        <title>Genome Sequence of Agrocybe chaxingu.</title>
        <authorList>
            <person name="Buettner E."/>
        </authorList>
    </citation>
    <scope>NUCLEOTIDE SEQUENCE</scope>
    <source>
        <strain evidence="2">MP-N11</strain>
    </source>
</reference>
<evidence type="ECO:0000313" key="2">
    <source>
        <dbReference type="EMBL" id="KAJ3478427.1"/>
    </source>
</evidence>
<dbReference type="Proteomes" id="UP001148786">
    <property type="component" value="Unassembled WGS sequence"/>
</dbReference>
<name>A0A9W8JQL6_9AGAR</name>
<dbReference type="AlphaFoldDB" id="A0A9W8JQL6"/>
<feature type="region of interest" description="Disordered" evidence="1">
    <location>
        <begin position="192"/>
        <end position="216"/>
    </location>
</feature>
<accession>A0A9W8JQL6</accession>
<proteinExistence type="predicted"/>
<dbReference type="EMBL" id="JANKHO010004164">
    <property type="protein sequence ID" value="KAJ3478427.1"/>
    <property type="molecule type" value="Genomic_DNA"/>
</dbReference>